<gene>
    <name evidence="3" type="ORF">FG383_13965</name>
</gene>
<dbReference type="EMBL" id="VDGG01000030">
    <property type="protein sequence ID" value="TQR11635.1"/>
    <property type="molecule type" value="Genomic_DNA"/>
</dbReference>
<dbReference type="AlphaFoldDB" id="A0A544T2H8"/>
<sequence length="392" mass="44253">MNSSRVCAIDVGNDSVKALFGKLDYELNIPNVIAVSTEDRPVIGIEELNDKDPIEGIHIKVHSPALKENNVIYRVGSLATKSDNATELDPGSNKSEEDQTLVMLFATLALDAVREENSAVFKKNNNVIDANYTLGTGLPLREVKEGKDVGYRSQLLGSVHQVEFLVTPKYQGLKVNIKFEEVKIYPEGFAAYINLVMDNNLNIINRELVDKSILIQDIGGLSTDVAVIKNRNVDDDKAQGFNLGVSEALESIREEIRLKHGVELDSRRDVVDIITRKNDRNHIMVNGSRTSVHDITDRILLDLAKKEYRHLRNVWQKNSQTEICYFVGGGSIVLKDYIKTLNNNLNGYNIEFFEDEKESIWMMANAYHKLISDFVRKNTKETKKVEETVQKV</sequence>
<dbReference type="RefSeq" id="WP_142608008.1">
    <property type="nucleotide sequence ID" value="NZ_VDGG01000030.1"/>
</dbReference>
<reference evidence="3 4" key="1">
    <citation type="submission" date="2019-05" db="EMBL/GenBank/DDBJ databases">
        <title>Psychrobacillus vulpis sp. nov., a new species isolated from feces of a red fox that inhabits in The Tablas de Daimiel Natural Park, Albacete, Spain.</title>
        <authorList>
            <person name="Rodriguez M."/>
            <person name="Reina J.C."/>
            <person name="Bejar V."/>
            <person name="Llamas I."/>
        </authorList>
    </citation>
    <scope>NUCLEOTIDE SEQUENCE [LARGE SCALE GENOMIC DNA]</scope>
    <source>
        <strain evidence="3 4">NHI-2</strain>
    </source>
</reference>
<comment type="caution">
    <text evidence="3">The sequence shown here is derived from an EMBL/GenBank/DDBJ whole genome shotgun (WGS) entry which is preliminary data.</text>
</comment>
<dbReference type="OrthoDB" id="5412507at2"/>
<dbReference type="Proteomes" id="UP000318937">
    <property type="component" value="Unassembled WGS sequence"/>
</dbReference>
<dbReference type="SUPFAM" id="SSF53067">
    <property type="entry name" value="Actin-like ATPase domain"/>
    <property type="match status" value="2"/>
</dbReference>
<protein>
    <submittedName>
        <fullName evidence="3">ParM/StbA family protein</fullName>
    </submittedName>
</protein>
<evidence type="ECO:0000313" key="3">
    <source>
        <dbReference type="EMBL" id="TQR11635.1"/>
    </source>
</evidence>
<organism evidence="3 4">
    <name type="scientific">Psychrobacillus soli</name>
    <dbReference type="NCBI Taxonomy" id="1543965"/>
    <lineage>
        <taxon>Bacteria</taxon>
        <taxon>Bacillati</taxon>
        <taxon>Bacillota</taxon>
        <taxon>Bacilli</taxon>
        <taxon>Bacillales</taxon>
        <taxon>Bacillaceae</taxon>
        <taxon>Psychrobacillus</taxon>
    </lineage>
</organism>
<accession>A0A544T2H8</accession>
<dbReference type="InterPro" id="IPR054368">
    <property type="entry name" value="Alp7A-like_C"/>
</dbReference>
<name>A0A544T2H8_9BACI</name>
<feature type="domain" description="Actin-like protein N-terminal" evidence="1">
    <location>
        <begin position="8"/>
        <end position="189"/>
    </location>
</feature>
<dbReference type="CDD" id="cd24023">
    <property type="entry name" value="ASKHA_NBD_ParM_Alp7A-like"/>
    <property type="match status" value="1"/>
</dbReference>
<evidence type="ECO:0000259" key="2">
    <source>
        <dbReference type="Pfam" id="PF22128"/>
    </source>
</evidence>
<keyword evidence="4" id="KW-1185">Reference proteome</keyword>
<proteinExistence type="predicted"/>
<evidence type="ECO:0000313" key="4">
    <source>
        <dbReference type="Proteomes" id="UP000318937"/>
    </source>
</evidence>
<dbReference type="Gene3D" id="3.30.420.40">
    <property type="match status" value="2"/>
</dbReference>
<dbReference type="InterPro" id="IPR043129">
    <property type="entry name" value="ATPase_NBD"/>
</dbReference>
<feature type="domain" description="Alp7A-like C-terminal" evidence="2">
    <location>
        <begin position="213"/>
        <end position="351"/>
    </location>
</feature>
<dbReference type="Pfam" id="PF17989">
    <property type="entry name" value="ALP_N"/>
    <property type="match status" value="1"/>
</dbReference>
<dbReference type="InterPro" id="IPR040607">
    <property type="entry name" value="ALP_N"/>
</dbReference>
<evidence type="ECO:0000259" key="1">
    <source>
        <dbReference type="Pfam" id="PF17989"/>
    </source>
</evidence>
<dbReference type="Pfam" id="PF22128">
    <property type="entry name" value="Alp7A_like_C"/>
    <property type="match status" value="1"/>
</dbReference>